<evidence type="ECO:0000313" key="2">
    <source>
        <dbReference type="EMBL" id="TKC46049.1"/>
    </source>
</evidence>
<comment type="caution">
    <text evidence="2">The sequence shown here is derived from an EMBL/GenBank/DDBJ whole genome shotgun (WGS) entry which is preliminary data.</text>
</comment>
<gene>
    <name evidence="2" type="ORF">EI555_013908</name>
</gene>
<name>A0A4U1F924_MONMO</name>
<evidence type="ECO:0000256" key="1">
    <source>
        <dbReference type="SAM" id="MobiDB-lite"/>
    </source>
</evidence>
<evidence type="ECO:0000313" key="3">
    <source>
        <dbReference type="Proteomes" id="UP000308365"/>
    </source>
</evidence>
<sequence length="169" mass="16810">ARSSRAGLARSPLGSLRHTKPNPPISPLQSQRTSVPMLKLGGGGGGGGGGQDWACSVAGTGLGGEEAAFEVARLGDPGKAGCRGPGRGCAGIPDSAPGVGMLQAGAGGPVRGGQGVEEVGAPAGGGEERPARHPSAPALRLAVSLPFESQRSRQLAGLIRKREVWRRGV</sequence>
<proteinExistence type="predicted"/>
<feature type="non-terminal residue" evidence="2">
    <location>
        <position position="1"/>
    </location>
</feature>
<protein>
    <submittedName>
        <fullName evidence="2">Uncharacterized protein</fullName>
    </submittedName>
</protein>
<dbReference type="EMBL" id="RWIC01000291">
    <property type="protein sequence ID" value="TKC46049.1"/>
    <property type="molecule type" value="Genomic_DNA"/>
</dbReference>
<organism evidence="2 3">
    <name type="scientific">Monodon monoceros</name>
    <name type="common">Narwhal</name>
    <name type="synonym">Ceratodon monodon</name>
    <dbReference type="NCBI Taxonomy" id="40151"/>
    <lineage>
        <taxon>Eukaryota</taxon>
        <taxon>Metazoa</taxon>
        <taxon>Chordata</taxon>
        <taxon>Craniata</taxon>
        <taxon>Vertebrata</taxon>
        <taxon>Euteleostomi</taxon>
        <taxon>Mammalia</taxon>
        <taxon>Eutheria</taxon>
        <taxon>Laurasiatheria</taxon>
        <taxon>Artiodactyla</taxon>
        <taxon>Whippomorpha</taxon>
        <taxon>Cetacea</taxon>
        <taxon>Odontoceti</taxon>
        <taxon>Monodontidae</taxon>
        <taxon>Monodon</taxon>
    </lineage>
</organism>
<dbReference type="Proteomes" id="UP000308365">
    <property type="component" value="Unassembled WGS sequence"/>
</dbReference>
<accession>A0A4U1F924</accession>
<reference evidence="3" key="1">
    <citation type="journal article" date="2019" name="IScience">
        <title>Narwhal Genome Reveals Long-Term Low Genetic Diversity despite Current Large Abundance Size.</title>
        <authorList>
            <person name="Westbury M.V."/>
            <person name="Petersen B."/>
            <person name="Garde E."/>
            <person name="Heide-Jorgensen M.P."/>
            <person name="Lorenzen E.D."/>
        </authorList>
    </citation>
    <scope>NUCLEOTIDE SEQUENCE [LARGE SCALE GENOMIC DNA]</scope>
</reference>
<feature type="compositionally biased region" description="Gly residues" evidence="1">
    <location>
        <begin position="40"/>
        <end position="51"/>
    </location>
</feature>
<dbReference type="AlphaFoldDB" id="A0A4U1F924"/>
<feature type="region of interest" description="Disordered" evidence="1">
    <location>
        <begin position="1"/>
        <end position="51"/>
    </location>
</feature>